<feature type="transmembrane region" description="Helical" evidence="7">
    <location>
        <begin position="236"/>
        <end position="262"/>
    </location>
</feature>
<evidence type="ECO:0000259" key="8">
    <source>
        <dbReference type="PROSITE" id="PS50928"/>
    </source>
</evidence>
<protein>
    <submittedName>
        <fullName evidence="9">ABC transporter permease</fullName>
    </submittedName>
</protein>
<dbReference type="Pfam" id="PF19300">
    <property type="entry name" value="BPD_transp_1_N"/>
    <property type="match status" value="1"/>
</dbReference>
<name>A0ABS1K6H4_9MICC</name>
<evidence type="ECO:0000256" key="3">
    <source>
        <dbReference type="ARBA" id="ARBA00022475"/>
    </source>
</evidence>
<evidence type="ECO:0000313" key="10">
    <source>
        <dbReference type="Proteomes" id="UP000639051"/>
    </source>
</evidence>
<dbReference type="InterPro" id="IPR045621">
    <property type="entry name" value="BPD_transp_1_N"/>
</dbReference>
<feature type="transmembrane region" description="Helical" evidence="7">
    <location>
        <begin position="178"/>
        <end position="198"/>
    </location>
</feature>
<comment type="similarity">
    <text evidence="7">Belongs to the binding-protein-dependent transport system permease family.</text>
</comment>
<dbReference type="CDD" id="cd06261">
    <property type="entry name" value="TM_PBP2"/>
    <property type="match status" value="1"/>
</dbReference>
<reference evidence="9 10" key="1">
    <citation type="submission" date="2021-01" db="EMBL/GenBank/DDBJ databases">
        <title>Genome public.</title>
        <authorList>
            <person name="Liu C."/>
            <person name="Sun Q."/>
        </authorList>
    </citation>
    <scope>NUCLEOTIDE SEQUENCE [LARGE SCALE GENOMIC DNA]</scope>
    <source>
        <strain evidence="9 10">JC656</strain>
    </source>
</reference>
<accession>A0ABS1K6H4</accession>
<dbReference type="Pfam" id="PF00528">
    <property type="entry name" value="BPD_transp_1"/>
    <property type="match status" value="1"/>
</dbReference>
<dbReference type="InterPro" id="IPR000515">
    <property type="entry name" value="MetI-like"/>
</dbReference>
<evidence type="ECO:0000256" key="2">
    <source>
        <dbReference type="ARBA" id="ARBA00022448"/>
    </source>
</evidence>
<gene>
    <name evidence="9" type="ORF">JJE72_15760</name>
</gene>
<dbReference type="InterPro" id="IPR035906">
    <property type="entry name" value="MetI-like_sf"/>
</dbReference>
<dbReference type="Proteomes" id="UP000639051">
    <property type="component" value="Unassembled WGS sequence"/>
</dbReference>
<keyword evidence="5 7" id="KW-1133">Transmembrane helix</keyword>
<feature type="transmembrane region" description="Helical" evidence="7">
    <location>
        <begin position="282"/>
        <end position="309"/>
    </location>
</feature>
<feature type="transmembrane region" description="Helical" evidence="7">
    <location>
        <begin position="145"/>
        <end position="166"/>
    </location>
</feature>
<evidence type="ECO:0000256" key="7">
    <source>
        <dbReference type="RuleBase" id="RU363032"/>
    </source>
</evidence>
<dbReference type="EMBL" id="JAERRC010000040">
    <property type="protein sequence ID" value="MBL0706952.1"/>
    <property type="molecule type" value="Genomic_DNA"/>
</dbReference>
<keyword evidence="6 7" id="KW-0472">Membrane</keyword>
<proteinExistence type="inferred from homology"/>
<evidence type="ECO:0000256" key="6">
    <source>
        <dbReference type="ARBA" id="ARBA00023136"/>
    </source>
</evidence>
<feature type="domain" description="ABC transmembrane type-1" evidence="8">
    <location>
        <begin position="96"/>
        <end position="301"/>
    </location>
</feature>
<keyword evidence="2 7" id="KW-0813">Transport</keyword>
<evidence type="ECO:0000313" key="9">
    <source>
        <dbReference type="EMBL" id="MBL0706952.1"/>
    </source>
</evidence>
<organism evidence="9 10">
    <name type="scientific">Sinomonas cellulolyticus</name>
    <dbReference type="NCBI Taxonomy" id="2801916"/>
    <lineage>
        <taxon>Bacteria</taxon>
        <taxon>Bacillati</taxon>
        <taxon>Actinomycetota</taxon>
        <taxon>Actinomycetes</taxon>
        <taxon>Micrococcales</taxon>
        <taxon>Micrococcaceae</taxon>
        <taxon>Sinomonas</taxon>
    </lineage>
</organism>
<keyword evidence="4 7" id="KW-0812">Transmembrane</keyword>
<feature type="transmembrane region" description="Helical" evidence="7">
    <location>
        <begin position="100"/>
        <end position="124"/>
    </location>
</feature>
<comment type="subcellular location">
    <subcellularLocation>
        <location evidence="1 7">Cell membrane</location>
        <topology evidence="1 7">Multi-pass membrane protein</topology>
    </subcellularLocation>
</comment>
<dbReference type="PANTHER" id="PTHR43163:SF3">
    <property type="entry name" value="PEPTIDE ABC TRANSPORTER PERMEASE PROTEIN"/>
    <property type="match status" value="1"/>
</dbReference>
<dbReference type="Gene3D" id="1.10.3720.10">
    <property type="entry name" value="MetI-like"/>
    <property type="match status" value="1"/>
</dbReference>
<dbReference type="SUPFAM" id="SSF161098">
    <property type="entry name" value="MetI-like"/>
    <property type="match status" value="1"/>
</dbReference>
<evidence type="ECO:0000256" key="5">
    <source>
        <dbReference type="ARBA" id="ARBA00022989"/>
    </source>
</evidence>
<dbReference type="PANTHER" id="PTHR43163">
    <property type="entry name" value="DIPEPTIDE TRANSPORT SYSTEM PERMEASE PROTEIN DPPB-RELATED"/>
    <property type="match status" value="1"/>
</dbReference>
<evidence type="ECO:0000256" key="1">
    <source>
        <dbReference type="ARBA" id="ARBA00004651"/>
    </source>
</evidence>
<comment type="caution">
    <text evidence="9">The sequence shown here is derived from an EMBL/GenBank/DDBJ whole genome shotgun (WGS) entry which is preliminary data.</text>
</comment>
<keyword evidence="3" id="KW-1003">Cell membrane</keyword>
<keyword evidence="10" id="KW-1185">Reference proteome</keyword>
<dbReference type="PROSITE" id="PS50928">
    <property type="entry name" value="ABC_TM1"/>
    <property type="match status" value="1"/>
</dbReference>
<sequence>MIARLVLTRLGWAVATVLLSVILVFSAVQSLPGDAATQILGQNATPEAVATLRAQLGLDRSPLARFGSWLGGALTGDFGTSLVSGQPVGPEVGRALLNTALLAGTTIVLGFTLALVLGLVAGLFRNRWPDSVISTVSLVGMSLPEFIVATLLVLLFSITIPIFPAVVVAGRDAGIGELLPSIALPALSLTIVAAAYIIRMMRTSVIDVLETDFVRTATLKGISPARLVGRHIIPSAILPTLNVLAMNIAWLIGGVVVVESIFNYPGMGTLMIQSVQSRDLPTILLIAVLSAVTYVVCNLLADIAAMLLNPRLRHPRRAR</sequence>
<evidence type="ECO:0000256" key="4">
    <source>
        <dbReference type="ARBA" id="ARBA00022692"/>
    </source>
</evidence>
<dbReference type="RefSeq" id="WP_189695201.1">
    <property type="nucleotide sequence ID" value="NZ_BNCM01000019.1"/>
</dbReference>